<keyword evidence="3" id="KW-0272">Extracellular matrix</keyword>
<dbReference type="CDD" id="cd00055">
    <property type="entry name" value="EGF_Lam"/>
    <property type="match status" value="1"/>
</dbReference>
<dbReference type="PROSITE" id="PS01248">
    <property type="entry name" value="EGF_LAM_1"/>
    <property type="match status" value="1"/>
</dbReference>
<evidence type="ECO:0000256" key="4">
    <source>
        <dbReference type="ARBA" id="ARBA00022737"/>
    </source>
</evidence>
<accession>A0A4Z2FJY1</accession>
<feature type="disulfide bond" evidence="9">
    <location>
        <begin position="39"/>
        <end position="53"/>
    </location>
</feature>
<keyword evidence="2" id="KW-0964">Secreted</keyword>
<keyword evidence="7" id="KW-0325">Glycoprotein</keyword>
<dbReference type="InterPro" id="IPR056558">
    <property type="entry name" value="LAMB1-4_helical"/>
</dbReference>
<evidence type="ECO:0000256" key="5">
    <source>
        <dbReference type="ARBA" id="ARBA00023054"/>
    </source>
</evidence>
<dbReference type="SUPFAM" id="SSF57196">
    <property type="entry name" value="EGF/Laminin"/>
    <property type="match status" value="1"/>
</dbReference>
<keyword evidence="13" id="KW-1185">Reference proteome</keyword>
<sequence length="501" mass="56587">MSVSACDCNVEGTERPSCDPETGECLCRVGVSGIFCDECAPGYDLAFPACSKCHPCNALWAGDVTDVQRAASRMRTFIPEVNKWPGDSRLQHMLKMHAELDSLGNLTGLSPPTPEKLEKLCAKIRKLHDAVDPNVILIDPSPLLNTEMDHIGLEFRKLLNTVKATRLPDPDDEDEDPDELLDETMKLHEAFMLDEKRVINANRAVEDSMDTRQEVKHKLNMCSSKGNMVSLEKVQELSLAHLNRMINDAKQQAQDTKDQAKDLQDRINNNIDSLSREKNKTNELIQQVKDYLTDEMVPPEDIEKMAQAVLDIQLPRSPDQIRSMINDINKLLSTTRNPPKTLEHTKTAQTLLQEAQKLKERAKNIDVTKISKDIYGAEMAQDKANDDLDSGSRDKDMAKDQIKDKLDEAMKLLELLKKKRSNQSAEDEAGERVRKMMEEAEKIKEQVEDKLLQLKGLEQKVQQLVQNKEDQVSEVSLLLQTVDSLRKEISKRAEGYVSCTA</sequence>
<reference evidence="12 13" key="1">
    <citation type="submission" date="2019-03" db="EMBL/GenBank/DDBJ databases">
        <title>First draft genome of Liparis tanakae, snailfish: a comprehensive survey of snailfish specific genes.</title>
        <authorList>
            <person name="Kim W."/>
            <person name="Song I."/>
            <person name="Jeong J.-H."/>
            <person name="Kim D."/>
            <person name="Kim S."/>
            <person name="Ryu S."/>
            <person name="Song J.Y."/>
            <person name="Lee S.K."/>
        </authorList>
    </citation>
    <scope>NUCLEOTIDE SEQUENCE [LARGE SCALE GENOMIC DNA]</scope>
    <source>
        <tissue evidence="12">Muscle</tissue>
    </source>
</reference>
<feature type="domain" description="Laminin EGF-like" evidence="11">
    <location>
        <begin position="6"/>
        <end position="55"/>
    </location>
</feature>
<dbReference type="Pfam" id="PF23219">
    <property type="entry name" value="LAMB1"/>
    <property type="match status" value="1"/>
</dbReference>
<feature type="coiled-coil region" evidence="10">
    <location>
        <begin position="239"/>
        <end position="284"/>
    </location>
</feature>
<evidence type="ECO:0000313" key="13">
    <source>
        <dbReference type="Proteomes" id="UP000314294"/>
    </source>
</evidence>
<keyword evidence="5 10" id="KW-0175">Coiled coil</keyword>
<evidence type="ECO:0000256" key="8">
    <source>
        <dbReference type="ARBA" id="ARBA00023292"/>
    </source>
</evidence>
<evidence type="ECO:0000256" key="9">
    <source>
        <dbReference type="PROSITE-ProRule" id="PRU00460"/>
    </source>
</evidence>
<dbReference type="AlphaFoldDB" id="A0A4Z2FJY1"/>
<evidence type="ECO:0000259" key="11">
    <source>
        <dbReference type="PROSITE" id="PS50027"/>
    </source>
</evidence>
<protein>
    <submittedName>
        <fullName evidence="12">Laminin subunit beta-4</fullName>
    </submittedName>
</protein>
<dbReference type="SMART" id="SM00180">
    <property type="entry name" value="EGF_Lam"/>
    <property type="match status" value="1"/>
</dbReference>
<dbReference type="FunFam" id="2.10.25.10:FF:000135">
    <property type="entry name" value="Laminin subunit beta 4"/>
    <property type="match status" value="1"/>
</dbReference>
<keyword evidence="6 9" id="KW-1015">Disulfide bond</keyword>
<gene>
    <name evidence="12" type="primary">lamb4_1</name>
    <name evidence="12" type="ORF">EYF80_048297</name>
</gene>
<dbReference type="InterPro" id="IPR002049">
    <property type="entry name" value="LE_dom"/>
</dbReference>
<comment type="caution">
    <text evidence="12">The sequence shown here is derived from an EMBL/GenBank/DDBJ whole genome shotgun (WGS) entry which is preliminary data.</text>
</comment>
<evidence type="ECO:0000256" key="10">
    <source>
        <dbReference type="SAM" id="Coils"/>
    </source>
</evidence>
<dbReference type="Pfam" id="PF24999">
    <property type="entry name" value="LAMB4"/>
    <property type="match status" value="1"/>
</dbReference>
<name>A0A4Z2FJY1_9TELE</name>
<dbReference type="PROSITE" id="PS50027">
    <property type="entry name" value="EGF_LAM_2"/>
    <property type="match status" value="1"/>
</dbReference>
<dbReference type="Pfam" id="PF00053">
    <property type="entry name" value="EGF_laminin"/>
    <property type="match status" value="1"/>
</dbReference>
<dbReference type="EMBL" id="SRLO01001100">
    <property type="protein sequence ID" value="TNN41537.1"/>
    <property type="molecule type" value="Genomic_DNA"/>
</dbReference>
<dbReference type="InterPro" id="IPR056860">
    <property type="entry name" value="LAMB4_dom"/>
</dbReference>
<comment type="subcellular location">
    <subcellularLocation>
        <location evidence="1">Secreted</location>
        <location evidence="1">Extracellular space</location>
        <location evidence="1">Extracellular matrix</location>
    </subcellularLocation>
</comment>
<dbReference type="Gene3D" id="2.10.25.10">
    <property type="entry name" value="Laminin"/>
    <property type="match status" value="1"/>
</dbReference>
<evidence type="ECO:0000313" key="12">
    <source>
        <dbReference type="EMBL" id="TNN41537.1"/>
    </source>
</evidence>
<feature type="coiled-coil region" evidence="10">
    <location>
        <begin position="399"/>
        <end position="474"/>
    </location>
</feature>
<evidence type="ECO:0000256" key="6">
    <source>
        <dbReference type="ARBA" id="ARBA00023157"/>
    </source>
</evidence>
<evidence type="ECO:0000256" key="1">
    <source>
        <dbReference type="ARBA" id="ARBA00004498"/>
    </source>
</evidence>
<proteinExistence type="predicted"/>
<dbReference type="OrthoDB" id="8957552at2759"/>
<feature type="disulfide bond" evidence="9">
    <location>
        <begin position="6"/>
        <end position="18"/>
    </location>
</feature>
<feature type="disulfide bond" evidence="9">
    <location>
        <begin position="8"/>
        <end position="25"/>
    </location>
</feature>
<evidence type="ECO:0000256" key="2">
    <source>
        <dbReference type="ARBA" id="ARBA00022525"/>
    </source>
</evidence>
<evidence type="ECO:0000256" key="3">
    <source>
        <dbReference type="ARBA" id="ARBA00022530"/>
    </source>
</evidence>
<keyword evidence="4" id="KW-0677">Repeat</keyword>
<feature type="disulfide bond" evidence="9">
    <location>
        <begin position="27"/>
        <end position="36"/>
    </location>
</feature>
<evidence type="ECO:0000256" key="7">
    <source>
        <dbReference type="ARBA" id="ARBA00023180"/>
    </source>
</evidence>
<dbReference type="Proteomes" id="UP000314294">
    <property type="component" value="Unassembled WGS sequence"/>
</dbReference>
<keyword evidence="8 9" id="KW-0424">Laminin EGF-like domain</keyword>
<organism evidence="12 13">
    <name type="scientific">Liparis tanakae</name>
    <name type="common">Tanaka's snailfish</name>
    <dbReference type="NCBI Taxonomy" id="230148"/>
    <lineage>
        <taxon>Eukaryota</taxon>
        <taxon>Metazoa</taxon>
        <taxon>Chordata</taxon>
        <taxon>Craniata</taxon>
        <taxon>Vertebrata</taxon>
        <taxon>Euteleostomi</taxon>
        <taxon>Actinopterygii</taxon>
        <taxon>Neopterygii</taxon>
        <taxon>Teleostei</taxon>
        <taxon>Neoteleostei</taxon>
        <taxon>Acanthomorphata</taxon>
        <taxon>Eupercaria</taxon>
        <taxon>Perciformes</taxon>
        <taxon>Cottioidei</taxon>
        <taxon>Cottales</taxon>
        <taxon>Liparidae</taxon>
        <taxon>Liparis</taxon>
    </lineage>
</organism>